<evidence type="ECO:0000256" key="1">
    <source>
        <dbReference type="SAM" id="Coils"/>
    </source>
</evidence>
<keyword evidence="1" id="KW-0175">Coiled coil</keyword>
<name>M4B585_HYAAE</name>
<accession>M4B585</accession>
<dbReference type="HOGENOM" id="CLU_2578990_0_0_1"/>
<dbReference type="EnsemblProtists" id="HpaT801435">
    <property type="protein sequence ID" value="HpaP801435"/>
    <property type="gene ID" value="HpaG801435"/>
</dbReference>
<feature type="coiled-coil region" evidence="1">
    <location>
        <begin position="43"/>
        <end position="77"/>
    </location>
</feature>
<dbReference type="Proteomes" id="UP000011713">
    <property type="component" value="Unassembled WGS sequence"/>
</dbReference>
<keyword evidence="3" id="KW-1185">Reference proteome</keyword>
<evidence type="ECO:0000313" key="3">
    <source>
        <dbReference type="Proteomes" id="UP000011713"/>
    </source>
</evidence>
<dbReference type="AlphaFoldDB" id="M4B585"/>
<protein>
    <submittedName>
        <fullName evidence="2">Uncharacterized protein</fullName>
    </submittedName>
</protein>
<evidence type="ECO:0000313" key="2">
    <source>
        <dbReference type="EnsemblProtists" id="HpaP801435"/>
    </source>
</evidence>
<organism evidence="2 3">
    <name type="scientific">Hyaloperonospora arabidopsidis (strain Emoy2)</name>
    <name type="common">Downy mildew agent</name>
    <name type="synonym">Peronospora arabidopsidis</name>
    <dbReference type="NCBI Taxonomy" id="559515"/>
    <lineage>
        <taxon>Eukaryota</taxon>
        <taxon>Sar</taxon>
        <taxon>Stramenopiles</taxon>
        <taxon>Oomycota</taxon>
        <taxon>Peronosporomycetes</taxon>
        <taxon>Peronosporales</taxon>
        <taxon>Peronosporaceae</taxon>
        <taxon>Hyaloperonospora</taxon>
    </lineage>
</organism>
<proteinExistence type="predicted"/>
<dbReference type="InParanoid" id="M4B585"/>
<reference evidence="2" key="2">
    <citation type="submission" date="2015-06" db="UniProtKB">
        <authorList>
            <consortium name="EnsemblProtists"/>
        </authorList>
    </citation>
    <scope>IDENTIFICATION</scope>
    <source>
        <strain evidence="2">Emoy2</strain>
    </source>
</reference>
<dbReference type="EMBL" id="JH598388">
    <property type="status" value="NOT_ANNOTATED_CDS"/>
    <property type="molecule type" value="Genomic_DNA"/>
</dbReference>
<sequence length="81" mass="9661">MERVPVLAREIAERLRDVRHRVDFVDHDIQEVRDLEVEAESRVDTTEATVSGVSRRLERLEQSNEGMRTRYIRLRRRSAGW</sequence>
<reference evidence="3" key="1">
    <citation type="journal article" date="2010" name="Science">
        <title>Signatures of adaptation to obligate biotrophy in the Hyaloperonospora arabidopsidis genome.</title>
        <authorList>
            <person name="Baxter L."/>
            <person name="Tripathy S."/>
            <person name="Ishaque N."/>
            <person name="Boot N."/>
            <person name="Cabral A."/>
            <person name="Kemen E."/>
            <person name="Thines M."/>
            <person name="Ah-Fong A."/>
            <person name="Anderson R."/>
            <person name="Badejoko W."/>
            <person name="Bittner-Eddy P."/>
            <person name="Boore J.L."/>
            <person name="Chibucos M.C."/>
            <person name="Coates M."/>
            <person name="Dehal P."/>
            <person name="Delehaunty K."/>
            <person name="Dong S."/>
            <person name="Downton P."/>
            <person name="Dumas B."/>
            <person name="Fabro G."/>
            <person name="Fronick C."/>
            <person name="Fuerstenberg S.I."/>
            <person name="Fulton L."/>
            <person name="Gaulin E."/>
            <person name="Govers F."/>
            <person name="Hughes L."/>
            <person name="Humphray S."/>
            <person name="Jiang R.H."/>
            <person name="Judelson H."/>
            <person name="Kamoun S."/>
            <person name="Kyung K."/>
            <person name="Meijer H."/>
            <person name="Minx P."/>
            <person name="Morris P."/>
            <person name="Nelson J."/>
            <person name="Phuntumart V."/>
            <person name="Qutob D."/>
            <person name="Rehmany A."/>
            <person name="Rougon-Cardoso A."/>
            <person name="Ryden P."/>
            <person name="Torto-Alalibo T."/>
            <person name="Studholme D."/>
            <person name="Wang Y."/>
            <person name="Win J."/>
            <person name="Wood J."/>
            <person name="Clifton S.W."/>
            <person name="Rogers J."/>
            <person name="Van den Ackerveken G."/>
            <person name="Jones J.D."/>
            <person name="McDowell J.M."/>
            <person name="Beynon J."/>
            <person name="Tyler B.M."/>
        </authorList>
    </citation>
    <scope>NUCLEOTIDE SEQUENCE [LARGE SCALE GENOMIC DNA]</scope>
    <source>
        <strain evidence="3">Emoy2</strain>
    </source>
</reference>
<dbReference type="VEuPathDB" id="FungiDB:HpaG801435"/>